<comment type="caution">
    <text evidence="3">The sequence shown here is derived from an EMBL/GenBank/DDBJ whole genome shotgun (WGS) entry which is preliminary data.</text>
</comment>
<evidence type="ECO:0000313" key="3">
    <source>
        <dbReference type="EMBL" id="KAH9321996.1"/>
    </source>
</evidence>
<dbReference type="AlphaFoldDB" id="A0AA38LFL5"/>
<dbReference type="PANTHER" id="PTHR31374">
    <property type="entry name" value="AUXIN-INDUCED PROTEIN-LIKE-RELATED"/>
    <property type="match status" value="1"/>
</dbReference>
<feature type="region of interest" description="Disordered" evidence="2">
    <location>
        <begin position="1"/>
        <end position="29"/>
    </location>
</feature>
<gene>
    <name evidence="3" type="ORF">KI387_016635</name>
</gene>
<dbReference type="Pfam" id="PF02519">
    <property type="entry name" value="Auxin_inducible"/>
    <property type="match status" value="1"/>
</dbReference>
<evidence type="ECO:0000313" key="4">
    <source>
        <dbReference type="Proteomes" id="UP000824469"/>
    </source>
</evidence>
<feature type="compositionally biased region" description="Polar residues" evidence="2">
    <location>
        <begin position="1"/>
        <end position="14"/>
    </location>
</feature>
<organism evidence="3 4">
    <name type="scientific">Taxus chinensis</name>
    <name type="common">Chinese yew</name>
    <name type="synonym">Taxus wallichiana var. chinensis</name>
    <dbReference type="NCBI Taxonomy" id="29808"/>
    <lineage>
        <taxon>Eukaryota</taxon>
        <taxon>Viridiplantae</taxon>
        <taxon>Streptophyta</taxon>
        <taxon>Embryophyta</taxon>
        <taxon>Tracheophyta</taxon>
        <taxon>Spermatophyta</taxon>
        <taxon>Pinopsida</taxon>
        <taxon>Pinidae</taxon>
        <taxon>Conifers II</taxon>
        <taxon>Cupressales</taxon>
        <taxon>Taxaceae</taxon>
        <taxon>Taxus</taxon>
    </lineage>
</organism>
<dbReference type="GO" id="GO:0009733">
    <property type="term" value="P:response to auxin"/>
    <property type="evidence" value="ECO:0007669"/>
    <property type="project" value="InterPro"/>
</dbReference>
<comment type="similarity">
    <text evidence="1">Belongs to the ARG7 family.</text>
</comment>
<dbReference type="OMA" id="HRPHFRM"/>
<dbReference type="PANTHER" id="PTHR31374:SF29">
    <property type="entry name" value="SAUR-LIKE AUXIN-RESPONSIVE PROTEIN FAMILY"/>
    <property type="match status" value="1"/>
</dbReference>
<proteinExistence type="inferred from homology"/>
<dbReference type="Proteomes" id="UP000824469">
    <property type="component" value="Unassembled WGS sequence"/>
</dbReference>
<dbReference type="InterPro" id="IPR003676">
    <property type="entry name" value="SAUR_fam"/>
</dbReference>
<protein>
    <submittedName>
        <fullName evidence="3">Uncharacterized protein</fullName>
    </submittedName>
</protein>
<evidence type="ECO:0000256" key="1">
    <source>
        <dbReference type="ARBA" id="ARBA00006974"/>
    </source>
</evidence>
<keyword evidence="4" id="KW-1185">Reference proteome</keyword>
<sequence>MEQGTALNCTNTSLSASGGVSKGRRSRHHHHFHLSKMHHSLHDLHLHLHLPHLSFKKGDELNMKKGDVPKGCLAVYVGEGEEQQRQRFVIPVVYINHPLFEKLLKEAEEEYGFEQKGTITIPCQVSHFQYVHNIIDRERAHHSHTHAHVGCFQSGVMGELSCFTRIYILRLTSKGYTCTESSQSHV</sequence>
<dbReference type="EMBL" id="JAHRHJ020000003">
    <property type="protein sequence ID" value="KAH9321996.1"/>
    <property type="molecule type" value="Genomic_DNA"/>
</dbReference>
<reference evidence="3 4" key="1">
    <citation type="journal article" date="2021" name="Nat. Plants">
        <title>The Taxus genome provides insights into paclitaxel biosynthesis.</title>
        <authorList>
            <person name="Xiong X."/>
            <person name="Gou J."/>
            <person name="Liao Q."/>
            <person name="Li Y."/>
            <person name="Zhou Q."/>
            <person name="Bi G."/>
            <person name="Li C."/>
            <person name="Du R."/>
            <person name="Wang X."/>
            <person name="Sun T."/>
            <person name="Guo L."/>
            <person name="Liang H."/>
            <person name="Lu P."/>
            <person name="Wu Y."/>
            <person name="Zhang Z."/>
            <person name="Ro D.K."/>
            <person name="Shang Y."/>
            <person name="Huang S."/>
            <person name="Yan J."/>
        </authorList>
    </citation>
    <scope>NUCLEOTIDE SEQUENCE [LARGE SCALE GENOMIC DNA]</scope>
    <source>
        <strain evidence="3">Ta-2019</strain>
    </source>
</reference>
<accession>A0AA38LFL5</accession>
<name>A0AA38LFL5_TAXCH</name>
<evidence type="ECO:0000256" key="2">
    <source>
        <dbReference type="SAM" id="MobiDB-lite"/>
    </source>
</evidence>
<feature type="non-terminal residue" evidence="3">
    <location>
        <position position="186"/>
    </location>
</feature>